<dbReference type="Gene3D" id="3.40.930.10">
    <property type="entry name" value="Mannitol-specific EII, Chain A"/>
    <property type="match status" value="1"/>
</dbReference>
<gene>
    <name evidence="2" type="ORF">I6N96_18585</name>
</gene>
<dbReference type="InterPro" id="IPR051541">
    <property type="entry name" value="PTS_SugarTrans_NitroReg"/>
</dbReference>
<keyword evidence="3" id="KW-1185">Reference proteome</keyword>
<name>A0ABS4CP01_9ENTE</name>
<proteinExistence type="predicted"/>
<dbReference type="EMBL" id="JAEDXU010000014">
    <property type="protein sequence ID" value="MBP1048306.1"/>
    <property type="molecule type" value="Genomic_DNA"/>
</dbReference>
<dbReference type="Proteomes" id="UP000673375">
    <property type="component" value="Unassembled WGS sequence"/>
</dbReference>
<dbReference type="InterPro" id="IPR016152">
    <property type="entry name" value="PTrfase/Anion_transptr"/>
</dbReference>
<evidence type="ECO:0000313" key="2">
    <source>
        <dbReference type="EMBL" id="MBP1048306.1"/>
    </source>
</evidence>
<evidence type="ECO:0000313" key="3">
    <source>
        <dbReference type="Proteomes" id="UP000673375"/>
    </source>
</evidence>
<dbReference type="RefSeq" id="WP_209559072.1">
    <property type="nucleotide sequence ID" value="NZ_JAEDXU010000014.1"/>
</dbReference>
<dbReference type="Pfam" id="PF00359">
    <property type="entry name" value="PTS_EIIA_2"/>
    <property type="match status" value="1"/>
</dbReference>
<keyword evidence="2" id="KW-0813">Transport</keyword>
<dbReference type="SUPFAM" id="SSF55804">
    <property type="entry name" value="Phoshotransferase/anion transport protein"/>
    <property type="match status" value="1"/>
</dbReference>
<dbReference type="PANTHER" id="PTHR47738:SF3">
    <property type="entry name" value="PHOSPHOTRANSFERASE SYSTEM MANNITOL_FRUCTOSE-SPECIFIC IIA DOMAIN CONTAINING PROTEIN"/>
    <property type="match status" value="1"/>
</dbReference>
<organism evidence="2 3">
    <name type="scientific">Enterococcus larvae</name>
    <dbReference type="NCBI Taxonomy" id="2794352"/>
    <lineage>
        <taxon>Bacteria</taxon>
        <taxon>Bacillati</taxon>
        <taxon>Bacillota</taxon>
        <taxon>Bacilli</taxon>
        <taxon>Lactobacillales</taxon>
        <taxon>Enterococcaceae</taxon>
        <taxon>Enterococcus</taxon>
    </lineage>
</organism>
<accession>A0ABS4CP01</accession>
<comment type="caution">
    <text evidence="2">The sequence shown here is derived from an EMBL/GenBank/DDBJ whole genome shotgun (WGS) entry which is preliminary data.</text>
</comment>
<keyword evidence="2" id="KW-0762">Sugar transport</keyword>
<dbReference type="InterPro" id="IPR002178">
    <property type="entry name" value="PTS_EIIA_type-2_dom"/>
</dbReference>
<dbReference type="PROSITE" id="PS51094">
    <property type="entry name" value="PTS_EIIA_TYPE_2"/>
    <property type="match status" value="1"/>
</dbReference>
<protein>
    <submittedName>
        <fullName evidence="2">PTS sugar transporter subunit IIA</fullName>
    </submittedName>
</protein>
<feature type="domain" description="PTS EIIA type-2" evidence="1">
    <location>
        <begin position="5"/>
        <end position="152"/>
    </location>
</feature>
<sequence>MTIDEYFSEDLADIIEVEGGQDEFFSYIFQKLKQKGYVKESFFTALKEREKEYPTGLKTHFMGVAIPHTDPQHIKKPFIFITKLKKPIRFGQMGSVDEQVEVHYSFVLGFDKGEQQLVLLQNLMAMFSDEEIMNRLSEDVSEKEMYAIVKQYYIDKG</sequence>
<dbReference type="PANTHER" id="PTHR47738">
    <property type="entry name" value="PTS SYSTEM FRUCTOSE-LIKE EIIA COMPONENT-RELATED"/>
    <property type="match status" value="1"/>
</dbReference>
<dbReference type="CDD" id="cd00211">
    <property type="entry name" value="PTS_IIA_fru"/>
    <property type="match status" value="1"/>
</dbReference>
<reference evidence="2 3" key="1">
    <citation type="submission" date="2020-12" db="EMBL/GenBank/DDBJ databases">
        <title>Vagococcus allomyrinae sp. nov. and Enterococcus lavae sp. nov., isolated from the larvae of Allomyrina dichotoma.</title>
        <authorList>
            <person name="Lee S.D."/>
        </authorList>
    </citation>
    <scope>NUCLEOTIDE SEQUENCE [LARGE SCALE GENOMIC DNA]</scope>
    <source>
        <strain evidence="2 3">BWM-S5</strain>
    </source>
</reference>
<evidence type="ECO:0000259" key="1">
    <source>
        <dbReference type="PROSITE" id="PS51094"/>
    </source>
</evidence>